<evidence type="ECO:0000313" key="3">
    <source>
        <dbReference type="Proteomes" id="UP000002316"/>
    </source>
</evidence>
<organism evidence="2 3">
    <name type="scientific">Trypanosoma brucei gambiense (strain MHOM/CI/86/DAL972)</name>
    <dbReference type="NCBI Taxonomy" id="679716"/>
    <lineage>
        <taxon>Eukaryota</taxon>
        <taxon>Discoba</taxon>
        <taxon>Euglenozoa</taxon>
        <taxon>Kinetoplastea</taxon>
        <taxon>Metakinetoplastina</taxon>
        <taxon>Trypanosomatida</taxon>
        <taxon>Trypanosomatidae</taxon>
        <taxon>Trypanosoma</taxon>
    </lineage>
</organism>
<feature type="region of interest" description="Disordered" evidence="1">
    <location>
        <begin position="62"/>
        <end position="101"/>
    </location>
</feature>
<gene>
    <name evidence="2" type="ORF">TbgDal_X14200</name>
</gene>
<dbReference type="EMBL" id="FN554973">
    <property type="protein sequence ID" value="CBH16322.1"/>
    <property type="molecule type" value="Genomic_DNA"/>
</dbReference>
<proteinExistence type="predicted"/>
<feature type="compositionally biased region" description="Basic and acidic residues" evidence="1">
    <location>
        <begin position="62"/>
        <end position="72"/>
    </location>
</feature>
<sequence length="115" mass="13185">MEERDFVFVRLCGGMNKKNSFFLKKKKGDAKKKRDGRGRGKGLYEVGHLKGAKRRKKIIKEKQKTKQNEFKKTTTTTGQMDERGGGKKKGEKSKGAKREKGIGRRMTGIYILYII</sequence>
<protein>
    <submittedName>
        <fullName evidence="2">Uncharacterized protein</fullName>
    </submittedName>
</protein>
<dbReference type="Proteomes" id="UP000002316">
    <property type="component" value="Chromosome 10"/>
</dbReference>
<dbReference type="AlphaFoldDB" id="D0A4X8"/>
<reference evidence="3" key="1">
    <citation type="journal article" date="2010" name="PLoS Negl. Trop. Dis.">
        <title>The genome sequence of Trypanosoma brucei gambiense, causative agent of chronic human african trypanosomiasis.</title>
        <authorList>
            <person name="Jackson A.P."/>
            <person name="Sanders M."/>
            <person name="Berry A."/>
            <person name="McQuillan J."/>
            <person name="Aslett M.A."/>
            <person name="Quail M.A."/>
            <person name="Chukualim B."/>
            <person name="Capewell P."/>
            <person name="MacLeod A."/>
            <person name="Melville S.E."/>
            <person name="Gibson W."/>
            <person name="Barry J.D."/>
            <person name="Berriman M."/>
            <person name="Hertz-Fowler C."/>
        </authorList>
    </citation>
    <scope>NUCLEOTIDE SEQUENCE [LARGE SCALE GENOMIC DNA]</scope>
    <source>
        <strain evidence="3">MHOM/CI/86/DAL972</strain>
    </source>
</reference>
<accession>D0A4X8</accession>
<dbReference type="KEGG" id="tbg:TbgDal_X14200"/>
<feature type="compositionally biased region" description="Basic and acidic residues" evidence="1">
    <location>
        <begin position="92"/>
        <end position="101"/>
    </location>
</feature>
<evidence type="ECO:0000256" key="1">
    <source>
        <dbReference type="SAM" id="MobiDB-lite"/>
    </source>
</evidence>
<dbReference type="GeneID" id="23864627"/>
<evidence type="ECO:0000313" key="2">
    <source>
        <dbReference type="EMBL" id="CBH16322.1"/>
    </source>
</evidence>
<name>D0A4X8_TRYB9</name>
<dbReference type="RefSeq" id="XP_011778586.1">
    <property type="nucleotide sequence ID" value="XM_011780284.1"/>
</dbReference>